<proteinExistence type="inferred from homology"/>
<sequence length="705" mass="78570">MSKCRRLAHNSSVGAERSRDVAATPQLGTFEALLLSKRTLSGLQRTGFQQPSPIQAKAIPMAKCGVDMIIQAKSGTGKTCVFAVVSLEMVNVQLNEVQVVILAPTREIALQICDNINCIGVDYPGLKCFAFIGGIALEQDKVKIRRCHIFVGTPGRTKQLLQVGLLKTRSIRLFVLDEADKLLESSFHDDINSIYAALPVNKQMLALSATFSSEMVSQLAKYMRAPTVVRLNSDEPALLGIRQFYHSVPHHNIPHIVFQRKLKVLLHILVDVPYTQCLIFLNSQMRAEMLCDRLRESNFPCELLSGAQRQSERIHSLVQLKQNRCRILVTTDLAARGIDAEKVSLAINFEVPSDKETYLHRIGRAGRYGSFGISVSIAAEGQESDILKQVTSDSNALLQFIGTLHDFRHILTVTSEPVSTKDHIVNHVRYPPAPTGLTPTEDEPRTPITPISSESNCSSRAESRPGSRASSRCPSRRSSLRRKQAIRNFVTTQSEPCTPFRQRSNSNNSVNFDPMHTSWTELHLMEKIQKVFTPSCEDLHLGSIDEALESLSRVQTGKLDVPKFSGSLVWDPLMKPHIDLTPLAPPGEEICEETSGEESRQDNSVIQTCNLMSCAVRPKYAPLNDTVTDFRKRNISQSLNCLAHIGPSMLRQNSFNSFNSFNFGLRVPGSAIGARWESQACLSNMYNKYIKSMLNSRSSYFQRVN</sequence>
<feature type="domain" description="Helicase ATP-binding" evidence="9">
    <location>
        <begin position="59"/>
        <end position="229"/>
    </location>
</feature>
<dbReference type="STRING" id="418985.A0A1V9XLX7"/>
<dbReference type="GO" id="GO:0016787">
    <property type="term" value="F:hydrolase activity"/>
    <property type="evidence" value="ECO:0007669"/>
    <property type="project" value="UniProtKB-KW"/>
</dbReference>
<dbReference type="Pfam" id="PF00271">
    <property type="entry name" value="Helicase_C"/>
    <property type="match status" value="1"/>
</dbReference>
<dbReference type="Proteomes" id="UP000192247">
    <property type="component" value="Unassembled WGS sequence"/>
</dbReference>
<accession>A0A1V9XLX7</accession>
<evidence type="ECO:0000259" key="10">
    <source>
        <dbReference type="PROSITE" id="PS51194"/>
    </source>
</evidence>
<feature type="domain" description="DEAD-box RNA helicase Q" evidence="11">
    <location>
        <begin position="28"/>
        <end position="56"/>
    </location>
</feature>
<dbReference type="CDD" id="cd18787">
    <property type="entry name" value="SF2_C_DEAD"/>
    <property type="match status" value="1"/>
</dbReference>
<keyword evidence="13" id="KW-1185">Reference proteome</keyword>
<dbReference type="PANTHER" id="PTHR47959">
    <property type="entry name" value="ATP-DEPENDENT RNA HELICASE RHLE-RELATED"/>
    <property type="match status" value="1"/>
</dbReference>
<dbReference type="PROSITE" id="PS51192">
    <property type="entry name" value="HELICASE_ATP_BIND_1"/>
    <property type="match status" value="1"/>
</dbReference>
<dbReference type="InterPro" id="IPR011545">
    <property type="entry name" value="DEAD/DEAH_box_helicase_dom"/>
</dbReference>
<evidence type="ECO:0000313" key="12">
    <source>
        <dbReference type="EMBL" id="OQR74423.1"/>
    </source>
</evidence>
<keyword evidence="4 7" id="KW-0347">Helicase</keyword>
<feature type="domain" description="Helicase C-terminal" evidence="10">
    <location>
        <begin position="264"/>
        <end position="419"/>
    </location>
</feature>
<feature type="compositionally biased region" description="Basic residues" evidence="8">
    <location>
        <begin position="474"/>
        <end position="485"/>
    </location>
</feature>
<dbReference type="SMART" id="SM00490">
    <property type="entry name" value="HELICc"/>
    <property type="match status" value="1"/>
</dbReference>
<evidence type="ECO:0000256" key="4">
    <source>
        <dbReference type="ARBA" id="ARBA00022806"/>
    </source>
</evidence>
<dbReference type="EMBL" id="MNPL01008000">
    <property type="protein sequence ID" value="OQR74423.1"/>
    <property type="molecule type" value="Genomic_DNA"/>
</dbReference>
<dbReference type="GO" id="GO:0003676">
    <property type="term" value="F:nucleic acid binding"/>
    <property type="evidence" value="ECO:0007669"/>
    <property type="project" value="InterPro"/>
</dbReference>
<evidence type="ECO:0000259" key="9">
    <source>
        <dbReference type="PROSITE" id="PS51192"/>
    </source>
</evidence>
<gene>
    <name evidence="12" type="ORF">BIW11_09085</name>
</gene>
<dbReference type="GO" id="GO:0005524">
    <property type="term" value="F:ATP binding"/>
    <property type="evidence" value="ECO:0007669"/>
    <property type="project" value="UniProtKB-KW"/>
</dbReference>
<dbReference type="PROSITE" id="PS00039">
    <property type="entry name" value="DEAD_ATP_HELICASE"/>
    <property type="match status" value="1"/>
</dbReference>
<evidence type="ECO:0000256" key="2">
    <source>
        <dbReference type="ARBA" id="ARBA00022741"/>
    </source>
</evidence>
<evidence type="ECO:0000256" key="1">
    <source>
        <dbReference type="ARBA" id="ARBA00012552"/>
    </source>
</evidence>
<evidence type="ECO:0000256" key="8">
    <source>
        <dbReference type="SAM" id="MobiDB-lite"/>
    </source>
</evidence>
<evidence type="ECO:0000256" key="5">
    <source>
        <dbReference type="ARBA" id="ARBA00022840"/>
    </source>
</evidence>
<dbReference type="InterPro" id="IPR001650">
    <property type="entry name" value="Helicase_C-like"/>
</dbReference>
<name>A0A1V9XLX7_9ACAR</name>
<evidence type="ECO:0000256" key="7">
    <source>
        <dbReference type="RuleBase" id="RU000492"/>
    </source>
</evidence>
<dbReference type="InterPro" id="IPR014014">
    <property type="entry name" value="RNA_helicase_DEAD_Q_motif"/>
</dbReference>
<dbReference type="OrthoDB" id="434041at2759"/>
<dbReference type="PROSITE" id="PS51194">
    <property type="entry name" value="HELICASE_CTER"/>
    <property type="match status" value="1"/>
</dbReference>
<dbReference type="EC" id="3.6.4.13" evidence="1"/>
<dbReference type="InterPro" id="IPR014001">
    <property type="entry name" value="Helicase_ATP-bd"/>
</dbReference>
<evidence type="ECO:0000313" key="13">
    <source>
        <dbReference type="Proteomes" id="UP000192247"/>
    </source>
</evidence>
<keyword evidence="5 7" id="KW-0067">ATP-binding</keyword>
<evidence type="ECO:0000259" key="11">
    <source>
        <dbReference type="PROSITE" id="PS51195"/>
    </source>
</evidence>
<evidence type="ECO:0000256" key="3">
    <source>
        <dbReference type="ARBA" id="ARBA00022801"/>
    </source>
</evidence>
<protein>
    <recommendedName>
        <fullName evidence="1">RNA helicase</fullName>
        <ecNumber evidence="1">3.6.4.13</ecNumber>
    </recommendedName>
</protein>
<dbReference type="InParanoid" id="A0A1V9XLX7"/>
<feature type="short sequence motif" description="Q motif" evidence="6">
    <location>
        <begin position="28"/>
        <end position="56"/>
    </location>
</feature>
<feature type="compositionally biased region" description="Low complexity" evidence="8">
    <location>
        <begin position="452"/>
        <end position="473"/>
    </location>
</feature>
<reference evidence="12 13" key="1">
    <citation type="journal article" date="2017" name="Gigascience">
        <title>Draft genome of the honey bee ectoparasitic mite, Tropilaelaps mercedesae, is shaped by the parasitic life history.</title>
        <authorList>
            <person name="Dong X."/>
            <person name="Armstrong S.D."/>
            <person name="Xia D."/>
            <person name="Makepeace B.L."/>
            <person name="Darby A.C."/>
            <person name="Kadowaki T."/>
        </authorList>
    </citation>
    <scope>NUCLEOTIDE SEQUENCE [LARGE SCALE GENOMIC DNA]</scope>
    <source>
        <strain evidence="12">Wuxi-XJTLU</strain>
    </source>
</reference>
<organism evidence="12 13">
    <name type="scientific">Tropilaelaps mercedesae</name>
    <dbReference type="NCBI Taxonomy" id="418985"/>
    <lineage>
        <taxon>Eukaryota</taxon>
        <taxon>Metazoa</taxon>
        <taxon>Ecdysozoa</taxon>
        <taxon>Arthropoda</taxon>
        <taxon>Chelicerata</taxon>
        <taxon>Arachnida</taxon>
        <taxon>Acari</taxon>
        <taxon>Parasitiformes</taxon>
        <taxon>Mesostigmata</taxon>
        <taxon>Gamasina</taxon>
        <taxon>Dermanyssoidea</taxon>
        <taxon>Laelapidae</taxon>
        <taxon>Tropilaelaps</taxon>
    </lineage>
</organism>
<evidence type="ECO:0000256" key="6">
    <source>
        <dbReference type="PROSITE-ProRule" id="PRU00552"/>
    </source>
</evidence>
<dbReference type="InterPro" id="IPR027417">
    <property type="entry name" value="P-loop_NTPase"/>
</dbReference>
<dbReference type="GO" id="GO:0005829">
    <property type="term" value="C:cytosol"/>
    <property type="evidence" value="ECO:0007669"/>
    <property type="project" value="TreeGrafter"/>
</dbReference>
<dbReference type="SMART" id="SM00487">
    <property type="entry name" value="DEXDc"/>
    <property type="match status" value="1"/>
</dbReference>
<keyword evidence="2 7" id="KW-0547">Nucleotide-binding</keyword>
<dbReference type="PANTHER" id="PTHR47959:SF1">
    <property type="entry name" value="ATP-DEPENDENT RNA HELICASE DBPA"/>
    <property type="match status" value="1"/>
</dbReference>
<dbReference type="Pfam" id="PF00270">
    <property type="entry name" value="DEAD"/>
    <property type="match status" value="1"/>
</dbReference>
<dbReference type="GO" id="GO:0003724">
    <property type="term" value="F:RNA helicase activity"/>
    <property type="evidence" value="ECO:0007669"/>
    <property type="project" value="UniProtKB-EC"/>
</dbReference>
<dbReference type="InterPro" id="IPR050079">
    <property type="entry name" value="DEAD_box_RNA_helicase"/>
</dbReference>
<comment type="similarity">
    <text evidence="7">Belongs to the DEAD box helicase family.</text>
</comment>
<dbReference type="AlphaFoldDB" id="A0A1V9XLX7"/>
<feature type="region of interest" description="Disordered" evidence="8">
    <location>
        <begin position="424"/>
        <end position="488"/>
    </location>
</feature>
<comment type="caution">
    <text evidence="12">The sequence shown here is derived from an EMBL/GenBank/DDBJ whole genome shotgun (WGS) entry which is preliminary data.</text>
</comment>
<dbReference type="SUPFAM" id="SSF52540">
    <property type="entry name" value="P-loop containing nucleoside triphosphate hydrolases"/>
    <property type="match status" value="1"/>
</dbReference>
<dbReference type="InterPro" id="IPR000629">
    <property type="entry name" value="RNA-helicase_DEAD-box_CS"/>
</dbReference>
<dbReference type="Gene3D" id="3.40.50.300">
    <property type="entry name" value="P-loop containing nucleotide triphosphate hydrolases"/>
    <property type="match status" value="2"/>
</dbReference>
<dbReference type="PROSITE" id="PS51195">
    <property type="entry name" value="Q_MOTIF"/>
    <property type="match status" value="1"/>
</dbReference>
<keyword evidence="3 7" id="KW-0378">Hydrolase</keyword>